<keyword evidence="2 3" id="KW-0040">ANK repeat</keyword>
<sequence length="146" mass="15791">MSQQILDKDLYQASAGQNLRTARSLLDRGANPNVAGFEYNSALQAAARRESVELVQLLLDRGAQVDVQGGYHGSALIAAAQYGNLEIVKLLISAKANLNICGRYGTALAVARDKHNEDVVNVLLRAGATERRPNTEGLDTHFGLRF</sequence>
<dbReference type="AlphaFoldDB" id="A0A117NQL8"/>
<dbReference type="EMBL" id="LLXE01000053">
    <property type="protein sequence ID" value="KUM64237.1"/>
    <property type="molecule type" value="Genomic_DNA"/>
</dbReference>
<organism evidence="4 5">
    <name type="scientific">Penicillium freii</name>
    <dbReference type="NCBI Taxonomy" id="48697"/>
    <lineage>
        <taxon>Eukaryota</taxon>
        <taxon>Fungi</taxon>
        <taxon>Dikarya</taxon>
        <taxon>Ascomycota</taxon>
        <taxon>Pezizomycotina</taxon>
        <taxon>Eurotiomycetes</taxon>
        <taxon>Eurotiomycetidae</taxon>
        <taxon>Eurotiales</taxon>
        <taxon>Aspergillaceae</taxon>
        <taxon>Penicillium</taxon>
    </lineage>
</organism>
<reference evidence="4 5" key="1">
    <citation type="submission" date="2015-10" db="EMBL/GenBank/DDBJ databases">
        <title>Genome sequencing of Penicillium freii.</title>
        <authorList>
            <person name="Nguyen H.D."/>
            <person name="Visagie C.M."/>
            <person name="Seifert K.A."/>
        </authorList>
    </citation>
    <scope>NUCLEOTIDE SEQUENCE [LARGE SCALE GENOMIC DNA]</scope>
    <source>
        <strain evidence="4 5">DAOM 242723</strain>
    </source>
</reference>
<evidence type="ECO:0000256" key="2">
    <source>
        <dbReference type="ARBA" id="ARBA00023043"/>
    </source>
</evidence>
<evidence type="ECO:0000313" key="4">
    <source>
        <dbReference type="EMBL" id="KUM64237.1"/>
    </source>
</evidence>
<dbReference type="OrthoDB" id="4772757at2759"/>
<dbReference type="Gene3D" id="1.25.40.20">
    <property type="entry name" value="Ankyrin repeat-containing domain"/>
    <property type="match status" value="1"/>
</dbReference>
<dbReference type="InterPro" id="IPR002110">
    <property type="entry name" value="Ankyrin_rpt"/>
</dbReference>
<dbReference type="Proteomes" id="UP000055045">
    <property type="component" value="Unassembled WGS sequence"/>
</dbReference>
<protein>
    <submittedName>
        <fullName evidence="4">Uncharacterized protein</fullName>
    </submittedName>
</protein>
<feature type="repeat" description="ANK" evidence="3">
    <location>
        <begin position="71"/>
        <end position="103"/>
    </location>
</feature>
<dbReference type="PROSITE" id="PS50088">
    <property type="entry name" value="ANK_REPEAT"/>
    <property type="match status" value="2"/>
</dbReference>
<dbReference type="InterPro" id="IPR036770">
    <property type="entry name" value="Ankyrin_rpt-contain_sf"/>
</dbReference>
<comment type="caution">
    <text evidence="4">The sequence shown here is derived from an EMBL/GenBank/DDBJ whole genome shotgun (WGS) entry which is preliminary data.</text>
</comment>
<evidence type="ECO:0000256" key="3">
    <source>
        <dbReference type="PROSITE-ProRule" id="PRU00023"/>
    </source>
</evidence>
<keyword evidence="1" id="KW-0677">Repeat</keyword>
<keyword evidence="5" id="KW-1185">Reference proteome</keyword>
<dbReference type="PANTHER" id="PTHR24171">
    <property type="entry name" value="ANKYRIN REPEAT DOMAIN-CONTAINING PROTEIN 39-RELATED"/>
    <property type="match status" value="1"/>
</dbReference>
<dbReference type="SUPFAM" id="SSF48403">
    <property type="entry name" value="Ankyrin repeat"/>
    <property type="match status" value="1"/>
</dbReference>
<feature type="repeat" description="ANK" evidence="3">
    <location>
        <begin position="38"/>
        <end position="70"/>
    </location>
</feature>
<name>A0A117NQL8_PENFR</name>
<proteinExistence type="predicted"/>
<accession>A0A117NQL8</accession>
<dbReference type="SMART" id="SM00248">
    <property type="entry name" value="ANK"/>
    <property type="match status" value="4"/>
</dbReference>
<evidence type="ECO:0000313" key="5">
    <source>
        <dbReference type="Proteomes" id="UP000055045"/>
    </source>
</evidence>
<dbReference type="Pfam" id="PF12796">
    <property type="entry name" value="Ank_2"/>
    <property type="match status" value="1"/>
</dbReference>
<dbReference type="STRING" id="48697.A0A117NQL8"/>
<evidence type="ECO:0000256" key="1">
    <source>
        <dbReference type="ARBA" id="ARBA00022737"/>
    </source>
</evidence>
<gene>
    <name evidence="4" type="ORF">ACN42_g2879</name>
</gene>
<dbReference type="PROSITE" id="PS50297">
    <property type="entry name" value="ANK_REP_REGION"/>
    <property type="match status" value="1"/>
</dbReference>